<dbReference type="InterPro" id="IPR006015">
    <property type="entry name" value="Universal_stress_UspA"/>
</dbReference>
<feature type="domain" description="UspA" evidence="2">
    <location>
        <begin position="22"/>
        <end position="159"/>
    </location>
</feature>
<dbReference type="PANTHER" id="PTHR46268:SF6">
    <property type="entry name" value="UNIVERSAL STRESS PROTEIN UP12"/>
    <property type="match status" value="1"/>
</dbReference>
<evidence type="ECO:0000313" key="4">
    <source>
        <dbReference type="Proteomes" id="UP000198397"/>
    </source>
</evidence>
<evidence type="ECO:0000256" key="1">
    <source>
        <dbReference type="ARBA" id="ARBA00008791"/>
    </source>
</evidence>
<proteinExistence type="inferred from homology"/>
<sequence>MIGPVPNTYFPVLRCPSRTIHMIDKILIATDGSDASSGAFEYGLELAKSFDAEVHLIYVVETEASYILTVIGDDEMEEYRAYGEEVVSDGIAHVEEAGLEGVGVVKTGKVASEIVSYAEDNDVDTVVLGERGRGAIERYLGSTAEKVVRMCSKPVTVVRP</sequence>
<accession>A0A238Y0A6</accession>
<organism evidence="3 4">
    <name type="scientific">Halorubrum vacuolatum</name>
    <name type="common">Natronobacterium vacuolatum</name>
    <dbReference type="NCBI Taxonomy" id="63740"/>
    <lineage>
        <taxon>Archaea</taxon>
        <taxon>Methanobacteriati</taxon>
        <taxon>Methanobacteriota</taxon>
        <taxon>Stenosarchaea group</taxon>
        <taxon>Halobacteria</taxon>
        <taxon>Halobacteriales</taxon>
        <taxon>Haloferacaceae</taxon>
        <taxon>Halorubrum</taxon>
    </lineage>
</organism>
<keyword evidence="4" id="KW-1185">Reference proteome</keyword>
<dbReference type="SUPFAM" id="SSF52402">
    <property type="entry name" value="Adenine nucleotide alpha hydrolases-like"/>
    <property type="match status" value="1"/>
</dbReference>
<name>A0A238Y0A6_HALVU</name>
<dbReference type="Gene3D" id="3.40.50.620">
    <property type="entry name" value="HUPs"/>
    <property type="match status" value="1"/>
</dbReference>
<dbReference type="Pfam" id="PF00582">
    <property type="entry name" value="Usp"/>
    <property type="match status" value="1"/>
</dbReference>
<evidence type="ECO:0000259" key="2">
    <source>
        <dbReference type="Pfam" id="PF00582"/>
    </source>
</evidence>
<comment type="similarity">
    <text evidence="1">Belongs to the universal stress protein A family.</text>
</comment>
<gene>
    <name evidence="3" type="ORF">SAMN06264855_12627</name>
</gene>
<reference evidence="3 4" key="1">
    <citation type="submission" date="2017-06" db="EMBL/GenBank/DDBJ databases">
        <authorList>
            <person name="Kim H.J."/>
            <person name="Triplett B.A."/>
        </authorList>
    </citation>
    <scope>NUCLEOTIDE SEQUENCE [LARGE SCALE GENOMIC DNA]</scope>
    <source>
        <strain evidence="3 4">DSM 8800</strain>
    </source>
</reference>
<dbReference type="InterPro" id="IPR014729">
    <property type="entry name" value="Rossmann-like_a/b/a_fold"/>
</dbReference>
<dbReference type="InterPro" id="IPR006016">
    <property type="entry name" value="UspA"/>
</dbReference>
<dbReference type="EMBL" id="FZNQ01000026">
    <property type="protein sequence ID" value="SNR64400.1"/>
    <property type="molecule type" value="Genomic_DNA"/>
</dbReference>
<dbReference type="CDD" id="cd00293">
    <property type="entry name" value="USP-like"/>
    <property type="match status" value="1"/>
</dbReference>
<evidence type="ECO:0000313" key="3">
    <source>
        <dbReference type="EMBL" id="SNR64400.1"/>
    </source>
</evidence>
<dbReference type="PRINTS" id="PR01438">
    <property type="entry name" value="UNVRSLSTRESS"/>
</dbReference>
<dbReference type="PANTHER" id="PTHR46268">
    <property type="entry name" value="STRESS RESPONSE PROTEIN NHAX"/>
    <property type="match status" value="1"/>
</dbReference>
<dbReference type="Proteomes" id="UP000198397">
    <property type="component" value="Unassembled WGS sequence"/>
</dbReference>
<protein>
    <submittedName>
        <fullName evidence="3">Nucleotide-binding universal stress protein, UspA family</fullName>
    </submittedName>
</protein>
<dbReference type="AlphaFoldDB" id="A0A238Y0A6"/>